<dbReference type="EMBL" id="JBJKFK010001037">
    <property type="protein sequence ID" value="KAL3314307.1"/>
    <property type="molecule type" value="Genomic_DNA"/>
</dbReference>
<comment type="pathway">
    <text evidence="3">Porphyrin-containing compound metabolism; protoporphyrin-IX biosynthesis; coproporphyrinogen-III from 5-aminolevulinate: step 2/4.</text>
</comment>
<evidence type="ECO:0000256" key="4">
    <source>
        <dbReference type="ARBA" id="ARBA00005638"/>
    </source>
</evidence>
<feature type="domain" description="Porphobilinogen deaminase N-terminal" evidence="9">
    <location>
        <begin position="17"/>
        <end position="232"/>
    </location>
</feature>
<evidence type="ECO:0000259" key="10">
    <source>
        <dbReference type="Pfam" id="PF03900"/>
    </source>
</evidence>
<dbReference type="NCBIfam" id="TIGR00212">
    <property type="entry name" value="hemC"/>
    <property type="match status" value="1"/>
</dbReference>
<dbReference type="InterPro" id="IPR022417">
    <property type="entry name" value="Porphobilin_deaminase_N"/>
</dbReference>
<evidence type="ECO:0000256" key="6">
    <source>
        <dbReference type="ARBA" id="ARBA00022679"/>
    </source>
</evidence>
<dbReference type="Gene3D" id="3.30.160.40">
    <property type="entry name" value="Porphobilinogen deaminase, C-terminal domain"/>
    <property type="match status" value="1"/>
</dbReference>
<reference evidence="11 12" key="1">
    <citation type="submission" date="2024-11" db="EMBL/GenBank/DDBJ databases">
        <title>Adaptive evolution of stress response genes in parasites aligns with host niche diversity.</title>
        <authorList>
            <person name="Hahn C."/>
            <person name="Resl P."/>
        </authorList>
    </citation>
    <scope>NUCLEOTIDE SEQUENCE [LARGE SCALE GENOMIC DNA]</scope>
    <source>
        <strain evidence="11">EGGRZ-B1_66</strain>
        <tissue evidence="11">Body</tissue>
    </source>
</reference>
<evidence type="ECO:0000256" key="7">
    <source>
        <dbReference type="ARBA" id="ARBA00023244"/>
    </source>
</evidence>
<sequence>MNHISTPTTSFERRKFLVGTRKSQLALAQTELAISELRIRNPDVDYEIIPVSTSGDKILDIALSKFNDKGLFTKELEDKLYSKEVDFVVHSLKDVPSQMPNNLILGCIFNRISPNDVILMNKNQRGKTIDQLAPGSQIGSSAVRRVATLKRLYPHLNFVNIRGNLNTRLAKLDGTFQYKNGDQVTYDAIIVAEAGVRRLGWDARIDQIFSDLPYGVGQGALACECRQDDEQTLALLSSIHCEASALTSIAERSLMRTLDGGCSTPLAVRSLPHPGSNKKLRYIALTATVSSIDGKKQVQQSMATNLPFQLAGKRKLGEKKQGYQGPWTVIDEELTEDQQQQVNNPKNVFLGLTVQPMCHIARTRLVKAMQLGHELAEKIKGEGAQEILIEAKEIASKSGRVNAADFPQLLSSSS</sequence>
<dbReference type="InterPro" id="IPR036803">
    <property type="entry name" value="Porphobilinogen_deaminase_C_sf"/>
</dbReference>
<evidence type="ECO:0000256" key="5">
    <source>
        <dbReference type="ARBA" id="ARBA00012655"/>
    </source>
</evidence>
<dbReference type="PANTHER" id="PTHR11557:SF0">
    <property type="entry name" value="PORPHOBILINOGEN DEAMINASE"/>
    <property type="match status" value="1"/>
</dbReference>
<evidence type="ECO:0000313" key="11">
    <source>
        <dbReference type="EMBL" id="KAL3314307.1"/>
    </source>
</evidence>
<evidence type="ECO:0000256" key="3">
    <source>
        <dbReference type="ARBA" id="ARBA00004735"/>
    </source>
</evidence>
<comment type="similarity">
    <text evidence="4">Belongs to the HMBS family.</text>
</comment>
<dbReference type="GO" id="GO:0046148">
    <property type="term" value="P:pigment biosynthetic process"/>
    <property type="evidence" value="ECO:0007669"/>
    <property type="project" value="UniProtKB-ARBA"/>
</dbReference>
<dbReference type="PANTHER" id="PTHR11557">
    <property type="entry name" value="PORPHOBILINOGEN DEAMINASE"/>
    <property type="match status" value="1"/>
</dbReference>
<dbReference type="GO" id="GO:0006779">
    <property type="term" value="P:porphyrin-containing compound biosynthetic process"/>
    <property type="evidence" value="ECO:0007669"/>
    <property type="project" value="UniProtKB-KW"/>
</dbReference>
<dbReference type="InterPro" id="IPR022418">
    <property type="entry name" value="Porphobilinogen_deaminase_C"/>
</dbReference>
<evidence type="ECO:0000256" key="1">
    <source>
        <dbReference type="ARBA" id="ARBA00001916"/>
    </source>
</evidence>
<organism evidence="11 12">
    <name type="scientific">Cichlidogyrus casuarinus</name>
    <dbReference type="NCBI Taxonomy" id="1844966"/>
    <lineage>
        <taxon>Eukaryota</taxon>
        <taxon>Metazoa</taxon>
        <taxon>Spiralia</taxon>
        <taxon>Lophotrochozoa</taxon>
        <taxon>Platyhelminthes</taxon>
        <taxon>Monogenea</taxon>
        <taxon>Monopisthocotylea</taxon>
        <taxon>Dactylogyridea</taxon>
        <taxon>Ancyrocephalidae</taxon>
        <taxon>Cichlidogyrus</taxon>
    </lineage>
</organism>
<dbReference type="SUPFAM" id="SSF54782">
    <property type="entry name" value="Porphobilinogen deaminase (hydroxymethylbilane synthase), C-terminal domain"/>
    <property type="match status" value="1"/>
</dbReference>
<dbReference type="Proteomes" id="UP001626550">
    <property type="component" value="Unassembled WGS sequence"/>
</dbReference>
<accession>A0ABD2Q577</accession>
<comment type="function">
    <text evidence="2">Tetrapolymerization of the monopyrrole PBG into the hydroxymethylbilane pre-uroporphyrinogen in several discrete steps.</text>
</comment>
<evidence type="ECO:0000259" key="9">
    <source>
        <dbReference type="Pfam" id="PF01379"/>
    </source>
</evidence>
<dbReference type="GO" id="GO:0004418">
    <property type="term" value="F:hydroxymethylbilane synthase activity"/>
    <property type="evidence" value="ECO:0007669"/>
    <property type="project" value="UniProtKB-EC"/>
</dbReference>
<evidence type="ECO:0000256" key="8">
    <source>
        <dbReference type="ARBA" id="ARBA00033064"/>
    </source>
</evidence>
<dbReference type="InterPro" id="IPR000860">
    <property type="entry name" value="HemC"/>
</dbReference>
<keyword evidence="7" id="KW-0627">Porphyrin biosynthesis</keyword>
<dbReference type="FunFam" id="3.40.190.10:FF:000004">
    <property type="entry name" value="Porphobilinogen deaminase"/>
    <property type="match status" value="1"/>
</dbReference>
<dbReference type="InterPro" id="IPR022419">
    <property type="entry name" value="Porphobilin_deaminase_cofac_BS"/>
</dbReference>
<dbReference type="PROSITE" id="PS00533">
    <property type="entry name" value="PORPHOBILINOGEN_DEAM"/>
    <property type="match status" value="1"/>
</dbReference>
<evidence type="ECO:0000256" key="2">
    <source>
        <dbReference type="ARBA" id="ARBA00002869"/>
    </source>
</evidence>
<dbReference type="AlphaFoldDB" id="A0ABD2Q577"/>
<proteinExistence type="inferred from homology"/>
<comment type="caution">
    <text evidence="11">The sequence shown here is derived from an EMBL/GenBank/DDBJ whole genome shotgun (WGS) entry which is preliminary data.</text>
</comment>
<comment type="cofactor">
    <cofactor evidence="1">
        <name>dipyrromethane</name>
        <dbReference type="ChEBI" id="CHEBI:60342"/>
    </cofactor>
</comment>
<dbReference type="SUPFAM" id="SSF53850">
    <property type="entry name" value="Periplasmic binding protein-like II"/>
    <property type="match status" value="1"/>
</dbReference>
<evidence type="ECO:0000313" key="12">
    <source>
        <dbReference type="Proteomes" id="UP001626550"/>
    </source>
</evidence>
<keyword evidence="6" id="KW-0808">Transferase</keyword>
<dbReference type="EC" id="2.5.1.61" evidence="5"/>
<dbReference type="Pfam" id="PF01379">
    <property type="entry name" value="Porphobil_deam"/>
    <property type="match status" value="1"/>
</dbReference>
<dbReference type="Gene3D" id="3.40.190.10">
    <property type="entry name" value="Periplasmic binding protein-like II"/>
    <property type="match status" value="2"/>
</dbReference>
<gene>
    <name evidence="11" type="ORF">Ciccas_007077</name>
</gene>
<dbReference type="PRINTS" id="PR00151">
    <property type="entry name" value="PORPHBDMNASE"/>
</dbReference>
<protein>
    <recommendedName>
        <fullName evidence="5">hydroxymethylbilane synthase</fullName>
        <ecNumber evidence="5">2.5.1.61</ecNumber>
    </recommendedName>
    <alternativeName>
        <fullName evidence="8">Hydroxymethylbilane synthase</fullName>
    </alternativeName>
</protein>
<keyword evidence="12" id="KW-1185">Reference proteome</keyword>
<name>A0ABD2Q577_9PLAT</name>
<feature type="domain" description="Porphobilinogen deaminase C-terminal" evidence="10">
    <location>
        <begin position="246"/>
        <end position="311"/>
    </location>
</feature>
<dbReference type="Pfam" id="PF03900">
    <property type="entry name" value="Porphobil_deamC"/>
    <property type="match status" value="1"/>
</dbReference>